<keyword evidence="1" id="KW-0150">Chloroplast</keyword>
<gene>
    <name evidence="1" type="primary">orf127</name>
</gene>
<accession>A0A386AYZ3</accession>
<protein>
    <submittedName>
        <fullName evidence="1">Uncharacterized protein</fullName>
    </submittedName>
</protein>
<proteinExistence type="predicted"/>
<organism evidence="1">
    <name type="scientific">Halimeda minima</name>
    <dbReference type="NCBI Taxonomy" id="170427"/>
    <lineage>
        <taxon>Eukaryota</taxon>
        <taxon>Viridiplantae</taxon>
        <taxon>Chlorophyta</taxon>
        <taxon>core chlorophytes</taxon>
        <taxon>Ulvophyceae</taxon>
        <taxon>TCBD clade</taxon>
        <taxon>Bryopsidales</taxon>
        <taxon>Halimedineae</taxon>
        <taxon>Halimedaceae</taxon>
        <taxon>Halimedeae</taxon>
        <taxon>Halimeda</taxon>
    </lineage>
</organism>
<evidence type="ECO:0000313" key="1">
    <source>
        <dbReference type="EMBL" id="AYC64667.1"/>
    </source>
</evidence>
<reference evidence="1" key="1">
    <citation type="submission" date="2018-07" db="EMBL/GenBank/DDBJ databases">
        <authorList>
            <person name="Quirk P.G."/>
            <person name="Krulwich T.A."/>
        </authorList>
    </citation>
    <scope>NUCLEOTIDE SEQUENCE</scope>
</reference>
<reference evidence="1" key="2">
    <citation type="journal article" date="2019" name="Mol. Phylogenet. Evol.">
        <title>Reassessment of the classification of bryopsidales (chlorophyta) based on chloroplast phylogenomic analyses.</title>
        <authorList>
            <person name="Cremen M.C."/>
            <person name="Leliaert F."/>
            <person name="West J."/>
            <person name="Lam D.W."/>
            <person name="Shimada S."/>
            <person name="Lopez-Bautista J.M."/>
            <person name="Verbruggen H."/>
        </authorList>
    </citation>
    <scope>NUCLEOTIDE SEQUENCE</scope>
</reference>
<dbReference type="AlphaFoldDB" id="A0A386AYZ3"/>
<sequence length="127" mass="13598">MEFFSFDVIFLGSPRAHLRFFAESQAEAKPEGASLLPGSPFGGGSIKWSLSLRASSPPPFGGPLALASLRAGASGGRRRREGRSRLYQCPALSAPKGGAESQPKMLRSDTARLNKMFCLIGGSRREQ</sequence>
<geneLocation type="chloroplast" evidence="1"/>
<keyword evidence="1" id="KW-0934">Plastid</keyword>
<dbReference type="EMBL" id="MH591101">
    <property type="protein sequence ID" value="AYC64667.1"/>
    <property type="molecule type" value="Genomic_DNA"/>
</dbReference>
<name>A0A386AYZ3_9CHLO</name>